<dbReference type="CDD" id="cd07515">
    <property type="entry name" value="HAD-like"/>
    <property type="match status" value="1"/>
</dbReference>
<dbReference type="PANTHER" id="PTHR43316:SF8">
    <property type="entry name" value="HAD FAMILY HYDROLASE"/>
    <property type="match status" value="1"/>
</dbReference>
<dbReference type="InterPro" id="IPR023198">
    <property type="entry name" value="PGP-like_dom2"/>
</dbReference>
<dbReference type="EMBL" id="LR828261">
    <property type="protein sequence ID" value="CAD0354859.1"/>
    <property type="molecule type" value="Genomic_DNA"/>
</dbReference>
<accession>A0A6V7EUI7</accession>
<evidence type="ECO:0000256" key="1">
    <source>
        <dbReference type="ARBA" id="ARBA00022801"/>
    </source>
</evidence>
<dbReference type="PANTHER" id="PTHR43316">
    <property type="entry name" value="HYDROLASE, HALOACID DELAHOGENASE-RELATED"/>
    <property type="match status" value="1"/>
</dbReference>
<gene>
    <name evidence="2" type="ORF">CFBP2533_39670</name>
</gene>
<proteinExistence type="predicted"/>
<dbReference type="SFLD" id="SFLDS00003">
    <property type="entry name" value="Haloacid_Dehalogenase"/>
    <property type="match status" value="1"/>
</dbReference>
<dbReference type="GO" id="GO:0016787">
    <property type="term" value="F:hydrolase activity"/>
    <property type="evidence" value="ECO:0007669"/>
    <property type="project" value="UniProtKB-KW"/>
</dbReference>
<organism evidence="2">
    <name type="scientific">Xanthomonas hortorum pv. pelargonii</name>
    <dbReference type="NCBI Taxonomy" id="453602"/>
    <lineage>
        <taxon>Bacteria</taxon>
        <taxon>Pseudomonadati</taxon>
        <taxon>Pseudomonadota</taxon>
        <taxon>Gammaproteobacteria</taxon>
        <taxon>Lysobacterales</taxon>
        <taxon>Lysobacteraceae</taxon>
        <taxon>Xanthomonas</taxon>
    </lineage>
</organism>
<dbReference type="SUPFAM" id="SSF56784">
    <property type="entry name" value="HAD-like"/>
    <property type="match status" value="1"/>
</dbReference>
<dbReference type="InterPro" id="IPR036412">
    <property type="entry name" value="HAD-like_sf"/>
</dbReference>
<dbReference type="InterPro" id="IPR051540">
    <property type="entry name" value="S-2-haloacid_dehalogenase"/>
</dbReference>
<evidence type="ECO:0000313" key="2">
    <source>
        <dbReference type="EMBL" id="CAD0354854.1"/>
    </source>
</evidence>
<dbReference type="Gene3D" id="3.40.50.1000">
    <property type="entry name" value="HAD superfamily/HAD-like"/>
    <property type="match status" value="1"/>
</dbReference>
<dbReference type="Pfam" id="PF00702">
    <property type="entry name" value="Hydrolase"/>
    <property type="match status" value="1"/>
</dbReference>
<dbReference type="Gene3D" id="1.10.150.240">
    <property type="entry name" value="Putative phosphatase, domain 2"/>
    <property type="match status" value="1"/>
</dbReference>
<dbReference type="EMBL" id="LR828261">
    <property type="protein sequence ID" value="CAD0354854.1"/>
    <property type="molecule type" value="Genomic_DNA"/>
</dbReference>
<evidence type="ECO:0008006" key="3">
    <source>
        <dbReference type="Google" id="ProtNLM"/>
    </source>
</evidence>
<dbReference type="SFLD" id="SFLDG01129">
    <property type="entry name" value="C1.5:_HAD__Beta-PGM__Phosphata"/>
    <property type="match status" value="1"/>
</dbReference>
<keyword evidence="1" id="KW-0378">Hydrolase</keyword>
<reference evidence="2" key="1">
    <citation type="submission" date="2020-07" db="EMBL/GenBank/DDBJ databases">
        <authorList>
            <person name="Pothier F. J."/>
        </authorList>
    </citation>
    <scope>NUCLEOTIDE SEQUENCE</scope>
    <source>
        <strain evidence="2">CFBP 2533</strain>
    </source>
</reference>
<dbReference type="InterPro" id="IPR023214">
    <property type="entry name" value="HAD_sf"/>
</dbReference>
<sequence length="271" mass="29148">MTSFAQRDGEAIQLVGFDGDDTLWKSEDYYRSAEADFEAILADYLDLGDSRMQQHLLAVERRNLKVFGYGAKGMTLSMIETAIELTQASIAARDIQRIVEIGRATLQHPVEVIAGVREAVSAIAADYAVVLITKGDLFHQEQKIEQSGLADLFPRVEVVSEKDPKTYARVLGEFDLPAQRFVMIGNSLRSDVEPVLAIGGWGIYTPVRGDLGARAGARRGRRRATDARSARCGRLACGGAGAGCTGPAARAKLKAANKITADATGGHAEVP</sequence>
<protein>
    <recommendedName>
        <fullName evidence="3">Phosphoglycolate phosphatase</fullName>
    </recommendedName>
</protein>
<dbReference type="AlphaFoldDB" id="A0A6V7EUI7"/>
<name>A0A6V7EUI7_9XANT</name>